<comment type="caution">
    <text evidence="21">The sequence shown here is derived from an EMBL/GenBank/DDBJ whole genome shotgun (WGS) entry which is preliminary data.</text>
</comment>
<dbReference type="GO" id="GO:0006979">
    <property type="term" value="P:response to oxidative stress"/>
    <property type="evidence" value="ECO:0007669"/>
    <property type="project" value="UniProtKB-UniRule"/>
</dbReference>
<feature type="signal peptide" evidence="19">
    <location>
        <begin position="1"/>
        <end position="30"/>
    </location>
</feature>
<dbReference type="Proteomes" id="UP001154282">
    <property type="component" value="Unassembled WGS sequence"/>
</dbReference>
<dbReference type="PRINTS" id="PR00461">
    <property type="entry name" value="PLPEROXIDASE"/>
</dbReference>
<feature type="binding site" evidence="16">
    <location>
        <position position="83"/>
    </location>
    <ligand>
        <name>Ca(2+)</name>
        <dbReference type="ChEBI" id="CHEBI:29108"/>
        <label>1</label>
    </ligand>
</feature>
<dbReference type="EMBL" id="CAMGYJ010000003">
    <property type="protein sequence ID" value="CAI0395377.1"/>
    <property type="molecule type" value="Genomic_DNA"/>
</dbReference>
<gene>
    <name evidence="21" type="ORF">LITE_LOCUS8703</name>
</gene>
<keyword evidence="5 19" id="KW-0575">Peroxidase</keyword>
<dbReference type="GO" id="GO:0042744">
    <property type="term" value="P:hydrogen peroxide catabolic process"/>
    <property type="evidence" value="ECO:0007669"/>
    <property type="project" value="UniProtKB-KW"/>
</dbReference>
<feature type="binding site" evidence="16">
    <location>
        <position position="213"/>
    </location>
    <ligand>
        <name>Ca(2+)</name>
        <dbReference type="ChEBI" id="CHEBI:29108"/>
        <label>2</label>
    </ligand>
</feature>
<feature type="binding site" evidence="16">
    <location>
        <position position="272"/>
    </location>
    <ligand>
        <name>Ca(2+)</name>
        <dbReference type="ChEBI" id="CHEBI:29108"/>
        <label>2</label>
    </ligand>
</feature>
<keyword evidence="12" id="KW-0325">Glycoprotein</keyword>
<keyword evidence="19" id="KW-0964">Secreted</keyword>
<dbReference type="Pfam" id="PF00141">
    <property type="entry name" value="peroxidase"/>
    <property type="match status" value="1"/>
</dbReference>
<evidence type="ECO:0000256" key="12">
    <source>
        <dbReference type="ARBA" id="ARBA00023180"/>
    </source>
</evidence>
<comment type="similarity">
    <text evidence="3">Belongs to the peroxidase family. Ascorbate peroxidase subfamily.</text>
</comment>
<evidence type="ECO:0000256" key="2">
    <source>
        <dbReference type="ARBA" id="ARBA00002322"/>
    </source>
</evidence>
<evidence type="ECO:0000256" key="8">
    <source>
        <dbReference type="ARBA" id="ARBA00022837"/>
    </source>
</evidence>
<feature type="disulfide bond" evidence="18">
    <location>
        <begin position="42"/>
        <end position="122"/>
    </location>
</feature>
<feature type="site" description="Transition state stabilizer" evidence="17">
    <location>
        <position position="69"/>
    </location>
</feature>
<dbReference type="GO" id="GO:0005576">
    <property type="term" value="C:extracellular region"/>
    <property type="evidence" value="ECO:0007669"/>
    <property type="project" value="UniProtKB-SubCell"/>
</dbReference>
<evidence type="ECO:0000256" key="14">
    <source>
        <dbReference type="PIRSR" id="PIRSR600823-1"/>
    </source>
</evidence>
<sequence length="376" mass="39931">MALLLSSSFHQLVVVVAASLMALFLISCNAQQLTPTFYSPTCPSVTNIIRQVLVNASATDPRIGASLIRLHFHDCFVNGCDASVLLDNSATILSEKQALPNNNSLRGFEVIDLMKSRVEASCPGVVSCADILTIASEESVALVRRFNCADLNLIGGPSWAVPLGRLDSLTANRSLANSALPPPFFTVPQLKAAFAAVGLNTTVDLVALSGAHTFGRAQCGGFVDRLYNFSGSGNPDPTLNATYLNTLRQLCPRNGNASVLANLDRATPNAFDSRYFSNLQTREGLLQSDQELFSTAGEDTVAIVNRFSANQTAFFQSFVASMIRMGNIAPPPGSRGEIRRNCRVVNAASTLITTTATDGSAESGLGYETTPLASSI</sequence>
<dbReference type="SUPFAM" id="SSF48113">
    <property type="entry name" value="Heme-dependent peroxidases"/>
    <property type="match status" value="1"/>
</dbReference>
<comment type="cofactor">
    <cofactor evidence="16 19">
        <name>heme b</name>
        <dbReference type="ChEBI" id="CHEBI:60344"/>
    </cofactor>
    <text evidence="16 19">Binds 1 heme b (iron(II)-protoporphyrin IX) group per subunit.</text>
</comment>
<feature type="disulfide bond" evidence="18">
    <location>
        <begin position="75"/>
        <end position="80"/>
    </location>
</feature>
<comment type="catalytic activity">
    <reaction evidence="1 19">
        <text>2 a phenolic donor + H2O2 = 2 a phenolic radical donor + 2 H2O</text>
        <dbReference type="Rhea" id="RHEA:56136"/>
        <dbReference type="ChEBI" id="CHEBI:15377"/>
        <dbReference type="ChEBI" id="CHEBI:16240"/>
        <dbReference type="ChEBI" id="CHEBI:139520"/>
        <dbReference type="ChEBI" id="CHEBI:139521"/>
        <dbReference type="EC" id="1.11.1.7"/>
    </reaction>
</comment>
<keyword evidence="11 18" id="KW-1015">Disulfide bond</keyword>
<reference evidence="21" key="1">
    <citation type="submission" date="2022-08" db="EMBL/GenBank/DDBJ databases">
        <authorList>
            <person name="Gutierrez-Valencia J."/>
        </authorList>
    </citation>
    <scope>NUCLEOTIDE SEQUENCE</scope>
</reference>
<evidence type="ECO:0000256" key="10">
    <source>
        <dbReference type="ARBA" id="ARBA00023004"/>
    </source>
</evidence>
<dbReference type="GO" id="GO:0020037">
    <property type="term" value="F:heme binding"/>
    <property type="evidence" value="ECO:0007669"/>
    <property type="project" value="UniProtKB-UniRule"/>
</dbReference>
<evidence type="ECO:0000256" key="11">
    <source>
        <dbReference type="ARBA" id="ARBA00023157"/>
    </source>
</evidence>
<keyword evidence="9 19" id="KW-0560">Oxidoreductase</keyword>
<dbReference type="PROSITE" id="PS00436">
    <property type="entry name" value="PEROXIDASE_2"/>
    <property type="match status" value="1"/>
</dbReference>
<comment type="similarity">
    <text evidence="19">Belongs to the peroxidase family. Classical plant (class III) peroxidase subfamily.</text>
</comment>
<evidence type="ECO:0000256" key="18">
    <source>
        <dbReference type="PIRSR" id="PIRSR600823-5"/>
    </source>
</evidence>
<keyword evidence="19" id="KW-0732">Signal</keyword>
<dbReference type="GO" id="GO:0046872">
    <property type="term" value="F:metal ion binding"/>
    <property type="evidence" value="ECO:0007669"/>
    <property type="project" value="UniProtKB-UniRule"/>
</dbReference>
<dbReference type="PROSITE" id="PS00435">
    <property type="entry name" value="PEROXIDASE_1"/>
    <property type="match status" value="1"/>
</dbReference>
<dbReference type="PANTHER" id="PTHR31388">
    <property type="entry name" value="PEROXIDASE 72-RELATED"/>
    <property type="match status" value="1"/>
</dbReference>
<evidence type="ECO:0000256" key="1">
    <source>
        <dbReference type="ARBA" id="ARBA00000189"/>
    </source>
</evidence>
<feature type="binding site" evidence="16">
    <location>
        <position position="77"/>
    </location>
    <ligand>
        <name>Ca(2+)</name>
        <dbReference type="ChEBI" id="CHEBI:29108"/>
        <label>1</label>
    </ligand>
</feature>
<feature type="binding site" evidence="16">
    <location>
        <position position="81"/>
    </location>
    <ligand>
        <name>Ca(2+)</name>
        <dbReference type="ChEBI" id="CHEBI:29108"/>
        <label>1</label>
    </ligand>
</feature>
<evidence type="ECO:0000259" key="20">
    <source>
        <dbReference type="PROSITE" id="PS50873"/>
    </source>
</evidence>
<dbReference type="InterPro" id="IPR033905">
    <property type="entry name" value="Secretory_peroxidase"/>
</dbReference>
<dbReference type="GO" id="GO:0140825">
    <property type="term" value="F:lactoperoxidase activity"/>
    <property type="evidence" value="ECO:0007669"/>
    <property type="project" value="UniProtKB-EC"/>
</dbReference>
<comment type="cofactor">
    <cofactor evidence="16 19">
        <name>Ca(2+)</name>
        <dbReference type="ChEBI" id="CHEBI:29108"/>
    </cofactor>
    <text evidence="16 19">Binds 2 calcium ions per subunit.</text>
</comment>
<dbReference type="InterPro" id="IPR019793">
    <property type="entry name" value="Peroxidases_heam-ligand_BS"/>
</dbReference>
<feature type="binding site" evidence="16">
    <location>
        <position position="267"/>
    </location>
    <ligand>
        <name>Ca(2+)</name>
        <dbReference type="ChEBI" id="CHEBI:29108"/>
        <label>2</label>
    </ligand>
</feature>
<dbReference type="PROSITE" id="PS50873">
    <property type="entry name" value="PEROXIDASE_4"/>
    <property type="match status" value="1"/>
</dbReference>
<feature type="binding site" evidence="16">
    <location>
        <position position="74"/>
    </location>
    <ligand>
        <name>Ca(2+)</name>
        <dbReference type="ChEBI" id="CHEBI:29108"/>
        <label>1</label>
    </ligand>
</feature>
<name>A0AAV0IEJ6_9ROSI</name>
<dbReference type="PRINTS" id="PR00458">
    <property type="entry name" value="PEROXIDASE"/>
</dbReference>
<evidence type="ECO:0000256" key="19">
    <source>
        <dbReference type="RuleBase" id="RU362060"/>
    </source>
</evidence>
<evidence type="ECO:0000256" key="4">
    <source>
        <dbReference type="ARBA" id="ARBA00012313"/>
    </source>
</evidence>
<keyword evidence="7 16" id="KW-0479">Metal-binding</keyword>
<evidence type="ECO:0000313" key="22">
    <source>
        <dbReference type="Proteomes" id="UP001154282"/>
    </source>
</evidence>
<evidence type="ECO:0000256" key="13">
    <source>
        <dbReference type="ARBA" id="ARBA00023324"/>
    </source>
</evidence>
<dbReference type="InterPro" id="IPR002016">
    <property type="entry name" value="Haem_peroxidase"/>
</dbReference>
<dbReference type="InterPro" id="IPR019794">
    <property type="entry name" value="Peroxidases_AS"/>
</dbReference>
<keyword evidence="8 16" id="KW-0106">Calcium</keyword>
<evidence type="ECO:0000313" key="21">
    <source>
        <dbReference type="EMBL" id="CAI0395377.1"/>
    </source>
</evidence>
<keyword evidence="10 16" id="KW-0408">Iron</keyword>
<accession>A0AAV0IEJ6</accession>
<dbReference type="Gene3D" id="1.10.420.10">
    <property type="entry name" value="Peroxidase, domain 2"/>
    <property type="match status" value="1"/>
</dbReference>
<dbReference type="AlphaFoldDB" id="A0AAV0IEJ6"/>
<feature type="binding site" evidence="15">
    <location>
        <position position="181"/>
    </location>
    <ligand>
        <name>substrate</name>
    </ligand>
</feature>
<feature type="disulfide bond" evidence="18">
    <location>
        <begin position="128"/>
        <end position="342"/>
    </location>
</feature>
<feature type="binding site" evidence="16">
    <location>
        <position position="79"/>
    </location>
    <ligand>
        <name>Ca(2+)</name>
        <dbReference type="ChEBI" id="CHEBI:29108"/>
        <label>1</label>
    </ligand>
</feature>
<protein>
    <recommendedName>
        <fullName evidence="4 19">Peroxidase</fullName>
        <ecNumber evidence="4 19">1.11.1.7</ecNumber>
    </recommendedName>
</protein>
<evidence type="ECO:0000256" key="6">
    <source>
        <dbReference type="ARBA" id="ARBA00022617"/>
    </source>
</evidence>
<feature type="binding site" description="axial binding residue" evidence="16">
    <location>
        <position position="212"/>
    </location>
    <ligand>
        <name>heme b</name>
        <dbReference type="ChEBI" id="CHEBI:60344"/>
    </ligand>
    <ligandPart>
        <name>Fe</name>
        <dbReference type="ChEBI" id="CHEBI:18248"/>
    </ligandPart>
</feature>
<feature type="chain" id="PRO_5043096132" description="Peroxidase" evidence="19">
    <location>
        <begin position="31"/>
        <end position="376"/>
    </location>
</feature>
<evidence type="ECO:0000256" key="9">
    <source>
        <dbReference type="ARBA" id="ARBA00023002"/>
    </source>
</evidence>
<dbReference type="InterPro" id="IPR010255">
    <property type="entry name" value="Haem_peroxidase_sf"/>
</dbReference>
<proteinExistence type="inferred from homology"/>
<dbReference type="FunFam" id="1.10.420.10:FF:000001">
    <property type="entry name" value="Peroxidase"/>
    <property type="match status" value="1"/>
</dbReference>
<evidence type="ECO:0000256" key="5">
    <source>
        <dbReference type="ARBA" id="ARBA00022559"/>
    </source>
</evidence>
<evidence type="ECO:0000256" key="17">
    <source>
        <dbReference type="PIRSR" id="PIRSR600823-4"/>
    </source>
</evidence>
<comment type="function">
    <text evidence="2">Removal of H(2)O(2), oxidation of toxic reductants, biosynthesis and degradation of lignin, suberization, auxin catabolism, response to environmental stresses such as wounding, pathogen attack and oxidative stress. These functions might be dependent on each isozyme/isoform in each plant tissue.</text>
</comment>
<evidence type="ECO:0000256" key="3">
    <source>
        <dbReference type="ARBA" id="ARBA00006873"/>
    </source>
</evidence>
<comment type="subcellular location">
    <subcellularLocation>
        <location evidence="19">Secreted</location>
    </subcellularLocation>
</comment>
<dbReference type="EC" id="1.11.1.7" evidence="4 19"/>
<keyword evidence="22" id="KW-1185">Reference proteome</keyword>
<organism evidence="21 22">
    <name type="scientific">Linum tenue</name>
    <dbReference type="NCBI Taxonomy" id="586396"/>
    <lineage>
        <taxon>Eukaryota</taxon>
        <taxon>Viridiplantae</taxon>
        <taxon>Streptophyta</taxon>
        <taxon>Embryophyta</taxon>
        <taxon>Tracheophyta</taxon>
        <taxon>Spermatophyta</taxon>
        <taxon>Magnoliopsida</taxon>
        <taxon>eudicotyledons</taxon>
        <taxon>Gunneridae</taxon>
        <taxon>Pentapetalae</taxon>
        <taxon>rosids</taxon>
        <taxon>fabids</taxon>
        <taxon>Malpighiales</taxon>
        <taxon>Linaceae</taxon>
        <taxon>Linum</taxon>
    </lineage>
</organism>
<keyword evidence="13 19" id="KW-0376">Hydrogen peroxide</keyword>
<dbReference type="CDD" id="cd00693">
    <property type="entry name" value="secretory_peroxidase"/>
    <property type="match status" value="1"/>
</dbReference>
<keyword evidence="6 19" id="KW-0349">Heme</keyword>
<evidence type="ECO:0000256" key="15">
    <source>
        <dbReference type="PIRSR" id="PIRSR600823-2"/>
    </source>
</evidence>
<dbReference type="Gene3D" id="1.10.520.10">
    <property type="match status" value="1"/>
</dbReference>
<feature type="binding site" evidence="16">
    <location>
        <position position="264"/>
    </location>
    <ligand>
        <name>Ca(2+)</name>
        <dbReference type="ChEBI" id="CHEBI:29108"/>
        <label>2</label>
    </ligand>
</feature>
<feature type="disulfide bond" evidence="18">
    <location>
        <begin position="219"/>
        <end position="251"/>
    </location>
</feature>
<dbReference type="PANTHER" id="PTHR31388:SF270">
    <property type="entry name" value="PEROXIDASE 22-RELATED"/>
    <property type="match status" value="1"/>
</dbReference>
<evidence type="ECO:0000256" key="7">
    <source>
        <dbReference type="ARBA" id="ARBA00022723"/>
    </source>
</evidence>
<dbReference type="InterPro" id="IPR000823">
    <property type="entry name" value="Peroxidase_pln"/>
</dbReference>
<feature type="active site" description="Proton acceptor" evidence="14">
    <location>
        <position position="73"/>
    </location>
</feature>
<evidence type="ECO:0000256" key="16">
    <source>
        <dbReference type="PIRSR" id="PIRSR600823-3"/>
    </source>
</evidence>
<feature type="binding site" evidence="16">
    <location>
        <position position="95"/>
    </location>
    <ligand>
        <name>Ca(2+)</name>
        <dbReference type="ChEBI" id="CHEBI:29108"/>
        <label>1</label>
    </ligand>
</feature>
<feature type="domain" description="Plant heme peroxidase family profile" evidence="20">
    <location>
        <begin position="32"/>
        <end position="346"/>
    </location>
</feature>